<dbReference type="InterPro" id="IPR036366">
    <property type="entry name" value="PGBDSf"/>
</dbReference>
<dbReference type="InterPro" id="IPR002477">
    <property type="entry name" value="Peptidoglycan-bd-like"/>
</dbReference>
<comment type="catalytic activity">
    <reaction evidence="1">
        <text>Hydrolyzes the link between N-acetylmuramoyl residues and L-amino acid residues in certain cell-wall glycopeptides.</text>
        <dbReference type="EC" id="3.5.1.28"/>
    </reaction>
</comment>
<dbReference type="GO" id="GO:0008745">
    <property type="term" value="F:N-acetylmuramoyl-L-alanine amidase activity"/>
    <property type="evidence" value="ECO:0007669"/>
    <property type="project" value="UniProtKB-EC"/>
</dbReference>
<dbReference type="Pfam" id="PF01510">
    <property type="entry name" value="Amidase_2"/>
    <property type="match status" value="1"/>
</dbReference>
<evidence type="ECO:0000256" key="5">
    <source>
        <dbReference type="ARBA" id="ARBA00023316"/>
    </source>
</evidence>
<dbReference type="InterPro" id="IPR036505">
    <property type="entry name" value="Amidase/PGRP_sf"/>
</dbReference>
<organism evidence="7 8">
    <name type="scientific">Azotobacter bryophylli</name>
    <dbReference type="NCBI Taxonomy" id="1986537"/>
    <lineage>
        <taxon>Bacteria</taxon>
        <taxon>Pseudomonadati</taxon>
        <taxon>Pseudomonadota</taxon>
        <taxon>Gammaproteobacteria</taxon>
        <taxon>Pseudomonadales</taxon>
        <taxon>Pseudomonadaceae</taxon>
        <taxon>Azotobacter</taxon>
    </lineage>
</organism>
<dbReference type="PANTHER" id="PTHR30417:SF1">
    <property type="entry name" value="N-ACETYLMURAMOYL-L-ALANINE AMIDASE AMID"/>
    <property type="match status" value="1"/>
</dbReference>
<dbReference type="SMART" id="SM00644">
    <property type="entry name" value="Ami_2"/>
    <property type="match status" value="1"/>
</dbReference>
<dbReference type="Proteomes" id="UP001595457">
    <property type="component" value="Unassembled WGS sequence"/>
</dbReference>
<reference evidence="8" key="1">
    <citation type="journal article" date="2019" name="Int. J. Syst. Evol. Microbiol.">
        <title>The Global Catalogue of Microorganisms (GCM) 10K type strain sequencing project: providing services to taxonomists for standard genome sequencing and annotation.</title>
        <authorList>
            <consortium name="The Broad Institute Genomics Platform"/>
            <consortium name="The Broad Institute Genome Sequencing Center for Infectious Disease"/>
            <person name="Wu L."/>
            <person name="Ma J."/>
        </authorList>
    </citation>
    <scope>NUCLEOTIDE SEQUENCE [LARGE SCALE GENOMIC DNA]</scope>
    <source>
        <strain evidence="8">KCTC 62195</strain>
    </source>
</reference>
<feature type="domain" description="N-acetylmuramoyl-L-alanine amidase" evidence="6">
    <location>
        <begin position="23"/>
        <end position="164"/>
    </location>
</feature>
<evidence type="ECO:0000256" key="1">
    <source>
        <dbReference type="ARBA" id="ARBA00001561"/>
    </source>
</evidence>
<accession>A0ABV7AVU1</accession>
<evidence type="ECO:0000313" key="7">
    <source>
        <dbReference type="EMBL" id="MFC2973351.1"/>
    </source>
</evidence>
<keyword evidence="5" id="KW-0961">Cell wall biogenesis/degradation</keyword>
<dbReference type="PROSITE" id="PS51257">
    <property type="entry name" value="PROKAR_LIPOPROTEIN"/>
    <property type="match status" value="1"/>
</dbReference>
<evidence type="ECO:0000259" key="6">
    <source>
        <dbReference type="SMART" id="SM00644"/>
    </source>
</evidence>
<dbReference type="RefSeq" id="WP_377815036.1">
    <property type="nucleotide sequence ID" value="NZ_JBHRSJ010000029.1"/>
</dbReference>
<dbReference type="EMBL" id="JBHRSJ010000029">
    <property type="protein sequence ID" value="MFC2973351.1"/>
    <property type="molecule type" value="Genomic_DNA"/>
</dbReference>
<protein>
    <recommendedName>
        <fullName evidence="3">N-acetylmuramoyl-L-alanine amidase</fullName>
        <ecNumber evidence="3">3.5.1.28</ecNumber>
    </recommendedName>
</protein>
<dbReference type="InterPro" id="IPR036365">
    <property type="entry name" value="PGBD-like_sf"/>
</dbReference>
<dbReference type="InterPro" id="IPR002502">
    <property type="entry name" value="Amidase_domain"/>
</dbReference>
<dbReference type="SUPFAM" id="SSF55846">
    <property type="entry name" value="N-acetylmuramoyl-L-alanine amidase-like"/>
    <property type="match status" value="1"/>
</dbReference>
<sequence length="259" mass="29209">MRPFLLLLTLALLAGCAGGPRIDTRYTSRAQDSRVQFVVLHYTSEDLPRSLQLLTRGEVSSHYLIGSRPATIYRLVDENRRAWHAGQSQWRGRTWLNASSIGIELVNPGYRDTATGQRLWYPYPREQIDALIVLLKDIVRRHRLPPEAIVAHSDIAPLRKVDPGPLFPWKRLAEAGLIPWPDATRVAQLHNRFAVALPSIGWFQEQLERQGYAINRSGVLDAQTRRVIAAFQMKYRPARFDGEPDAETAALLATLNGSG</sequence>
<evidence type="ECO:0000313" key="8">
    <source>
        <dbReference type="Proteomes" id="UP001595457"/>
    </source>
</evidence>
<proteinExistence type="inferred from homology"/>
<dbReference type="PANTHER" id="PTHR30417">
    <property type="entry name" value="N-ACETYLMURAMOYL-L-ALANINE AMIDASE AMID"/>
    <property type="match status" value="1"/>
</dbReference>
<dbReference type="InterPro" id="IPR051206">
    <property type="entry name" value="NAMLAA_amidase_2"/>
</dbReference>
<comment type="similarity">
    <text evidence="2">Belongs to the N-acetylmuramoyl-L-alanine amidase 2 family.</text>
</comment>
<evidence type="ECO:0000256" key="4">
    <source>
        <dbReference type="ARBA" id="ARBA00022801"/>
    </source>
</evidence>
<dbReference type="Gene3D" id="1.10.101.10">
    <property type="entry name" value="PGBD-like superfamily/PGBD"/>
    <property type="match status" value="1"/>
</dbReference>
<keyword evidence="4 7" id="KW-0378">Hydrolase</keyword>
<dbReference type="EC" id="3.5.1.28" evidence="3"/>
<name>A0ABV7AVU1_9GAMM</name>
<evidence type="ECO:0000256" key="2">
    <source>
        <dbReference type="ARBA" id="ARBA00007553"/>
    </source>
</evidence>
<gene>
    <name evidence="7" type="ORF">ACFOJE_14170</name>
</gene>
<dbReference type="CDD" id="cd06583">
    <property type="entry name" value="PGRP"/>
    <property type="match status" value="1"/>
</dbReference>
<keyword evidence="8" id="KW-1185">Reference proteome</keyword>
<dbReference type="SUPFAM" id="SSF47090">
    <property type="entry name" value="PGBD-like"/>
    <property type="match status" value="1"/>
</dbReference>
<comment type="caution">
    <text evidence="7">The sequence shown here is derived from an EMBL/GenBank/DDBJ whole genome shotgun (WGS) entry which is preliminary data.</text>
</comment>
<evidence type="ECO:0000256" key="3">
    <source>
        <dbReference type="ARBA" id="ARBA00011901"/>
    </source>
</evidence>
<dbReference type="Gene3D" id="3.40.80.10">
    <property type="entry name" value="Peptidoglycan recognition protein-like"/>
    <property type="match status" value="1"/>
</dbReference>
<dbReference type="Pfam" id="PF01471">
    <property type="entry name" value="PG_binding_1"/>
    <property type="match status" value="1"/>
</dbReference>